<dbReference type="KEGG" id="sto:STK_25130"/>
<feature type="transmembrane region" description="Helical" evidence="1">
    <location>
        <begin position="6"/>
        <end position="25"/>
    </location>
</feature>
<dbReference type="GeneID" id="1460599"/>
<reference evidence="3" key="1">
    <citation type="journal article" date="2001" name="DNA Res.">
        <title>Complete genome sequence of an aerobic thermoacidophilic Crenarchaeon, Sulfolobus tokodaii strain7.</title>
        <authorList>
            <person name="Kawarabayasi Y."/>
            <person name="Hino Y."/>
            <person name="Horikawa H."/>
            <person name="Jin-no K."/>
            <person name="Takahashi M."/>
            <person name="Sekine M."/>
            <person name="Baba S."/>
            <person name="Ankai A."/>
            <person name="Kosugi H."/>
            <person name="Hosoyama A."/>
            <person name="Fukui S."/>
            <person name="Nagai Y."/>
            <person name="Nishijima K."/>
            <person name="Otsuka R."/>
            <person name="Nakazawa H."/>
            <person name="Takamiya M."/>
            <person name="Kato Y."/>
            <person name="Yoshizawa T."/>
            <person name="Tanaka T."/>
            <person name="Kudoh Y."/>
            <person name="Yamazaki J."/>
            <person name="Kushida N."/>
            <person name="Oguchi A."/>
            <person name="Aoki K."/>
            <person name="Masuda S."/>
            <person name="Yanagii M."/>
            <person name="Nishimura M."/>
            <person name="Yamagishi A."/>
            <person name="Oshima T."/>
            <person name="Kikuchi H."/>
        </authorList>
    </citation>
    <scope>NUCLEOTIDE SEQUENCE [LARGE SCALE GENOMIC DNA]</scope>
    <source>
        <strain evidence="3">DSM 16993 / JCM 10545 / NBRC 100140 / 7</strain>
    </source>
</reference>
<protein>
    <submittedName>
        <fullName evidence="2">Uncharacterized protein</fullName>
    </submittedName>
</protein>
<organism evidence="2 3">
    <name type="scientific">Sulfurisphaera tokodaii (strain DSM 16993 / JCM 10545 / NBRC 100140 / 7)</name>
    <name type="common">Sulfolobus tokodaii</name>
    <dbReference type="NCBI Taxonomy" id="273063"/>
    <lineage>
        <taxon>Archaea</taxon>
        <taxon>Thermoproteota</taxon>
        <taxon>Thermoprotei</taxon>
        <taxon>Sulfolobales</taxon>
        <taxon>Sulfolobaceae</taxon>
        <taxon>Sulfurisphaera</taxon>
    </lineage>
</organism>
<dbReference type="STRING" id="273063.STK_25130"/>
<dbReference type="EMBL" id="BA000023">
    <property type="protein sequence ID" value="BAB67626.1"/>
    <property type="molecule type" value="Genomic_DNA"/>
</dbReference>
<evidence type="ECO:0000256" key="1">
    <source>
        <dbReference type="SAM" id="Phobius"/>
    </source>
</evidence>
<feature type="transmembrane region" description="Helical" evidence="1">
    <location>
        <begin position="37"/>
        <end position="56"/>
    </location>
</feature>
<accession>Q96XK1</accession>
<evidence type="ECO:0000313" key="3">
    <source>
        <dbReference type="Proteomes" id="UP000001015"/>
    </source>
</evidence>
<evidence type="ECO:0000313" key="2">
    <source>
        <dbReference type="EMBL" id="BAB67626.1"/>
    </source>
</evidence>
<keyword evidence="1" id="KW-0472">Membrane</keyword>
<gene>
    <name evidence="2" type="primary">ST2513</name>
    <name evidence="2" type="ordered locus">STK_25130</name>
</gene>
<feature type="transmembrane region" description="Helical" evidence="1">
    <location>
        <begin position="139"/>
        <end position="158"/>
    </location>
</feature>
<proteinExistence type="predicted"/>
<dbReference type="PATRIC" id="fig|273063.9.peg.2839"/>
<keyword evidence="3" id="KW-1185">Reference proteome</keyword>
<dbReference type="eggNOG" id="arCOG07318">
    <property type="taxonomic scope" value="Archaea"/>
</dbReference>
<dbReference type="AlphaFoldDB" id="Q96XK1"/>
<dbReference type="Proteomes" id="UP000001015">
    <property type="component" value="Chromosome"/>
</dbReference>
<name>Q96XK1_SULTO</name>
<keyword evidence="1" id="KW-0812">Transmembrane</keyword>
<keyword evidence="1" id="KW-1133">Transmembrane helix</keyword>
<sequence length="170" mass="19275">MKKLDFINITLLYLISGNYTHYYLLITILNMASTSSILVNMTVISHNVTLSYVVHYPSFLLINDNMTSNNITQYDGIEVGIIHEHNFVIYVDKYNGIVIHYLGNGINATLIGASIPLGPGINKPIPSYFLHHNIDESKYNIETLLLTIIFVASFYFILQRVDKSETTKRG</sequence>
<dbReference type="RefSeq" id="WP_010980601.1">
    <property type="nucleotide sequence ID" value="NC_003106.2"/>
</dbReference>